<dbReference type="PANTHER" id="PTHR46663:SF3">
    <property type="entry name" value="SLL0267 PROTEIN"/>
    <property type="match status" value="1"/>
</dbReference>
<dbReference type="InterPro" id="IPR000160">
    <property type="entry name" value="GGDEF_dom"/>
</dbReference>
<dbReference type="InterPro" id="IPR029787">
    <property type="entry name" value="Nucleotide_cyclase"/>
</dbReference>
<feature type="domain" description="GGDEF" evidence="2">
    <location>
        <begin position="219"/>
        <end position="357"/>
    </location>
</feature>
<dbReference type="SMART" id="SM00065">
    <property type="entry name" value="GAF"/>
    <property type="match status" value="1"/>
</dbReference>
<dbReference type="Gene3D" id="3.30.70.270">
    <property type="match status" value="1"/>
</dbReference>
<dbReference type="InterPro" id="IPR052163">
    <property type="entry name" value="DGC-Regulatory_Protein"/>
</dbReference>
<feature type="region of interest" description="Disordered" evidence="1">
    <location>
        <begin position="346"/>
        <end position="402"/>
    </location>
</feature>
<protein>
    <submittedName>
        <fullName evidence="3">Diguanylate cyclase (GGDEF)-like protein</fullName>
    </submittedName>
</protein>
<dbReference type="InterPro" id="IPR003018">
    <property type="entry name" value="GAF"/>
</dbReference>
<comment type="caution">
    <text evidence="3">The sequence shown here is derived from an EMBL/GenBank/DDBJ whole genome shotgun (WGS) entry which is preliminary data.</text>
</comment>
<dbReference type="Pfam" id="PF01590">
    <property type="entry name" value="GAF"/>
    <property type="match status" value="1"/>
</dbReference>
<proteinExistence type="predicted"/>
<organism evidence="3 4">
    <name type="scientific">Kineococcus radiotolerans</name>
    <dbReference type="NCBI Taxonomy" id="131568"/>
    <lineage>
        <taxon>Bacteria</taxon>
        <taxon>Bacillati</taxon>
        <taxon>Actinomycetota</taxon>
        <taxon>Actinomycetes</taxon>
        <taxon>Kineosporiales</taxon>
        <taxon>Kineosporiaceae</taxon>
        <taxon>Kineococcus</taxon>
    </lineage>
</organism>
<reference evidence="3 4" key="1">
    <citation type="submission" date="2020-08" db="EMBL/GenBank/DDBJ databases">
        <title>The Agave Microbiome: Exploring the role of microbial communities in plant adaptations to desert environments.</title>
        <authorList>
            <person name="Partida-Martinez L.P."/>
        </authorList>
    </citation>
    <scope>NUCLEOTIDE SEQUENCE [LARGE SCALE GENOMIC DNA]</scope>
    <source>
        <strain evidence="3 4">AS2.23</strain>
    </source>
</reference>
<name>A0A7W4XXG2_KINRA</name>
<dbReference type="NCBIfam" id="TIGR00254">
    <property type="entry name" value="GGDEF"/>
    <property type="match status" value="1"/>
</dbReference>
<feature type="compositionally biased region" description="Basic residues" evidence="1">
    <location>
        <begin position="355"/>
        <end position="364"/>
    </location>
</feature>
<dbReference type="SMART" id="SM00267">
    <property type="entry name" value="GGDEF"/>
    <property type="match status" value="1"/>
</dbReference>
<dbReference type="SUPFAM" id="SSF55073">
    <property type="entry name" value="Nucleotide cyclase"/>
    <property type="match status" value="1"/>
</dbReference>
<dbReference type="SUPFAM" id="SSF55781">
    <property type="entry name" value="GAF domain-like"/>
    <property type="match status" value="1"/>
</dbReference>
<accession>A0A7W4XXG2</accession>
<dbReference type="InterPro" id="IPR043128">
    <property type="entry name" value="Rev_trsase/Diguanyl_cyclase"/>
</dbReference>
<dbReference type="EMBL" id="JACHVY010000002">
    <property type="protein sequence ID" value="MBB2902071.1"/>
    <property type="molecule type" value="Genomic_DNA"/>
</dbReference>
<reference evidence="3 4" key="2">
    <citation type="submission" date="2020-08" db="EMBL/GenBank/DDBJ databases">
        <authorList>
            <person name="Partida-Martinez L."/>
            <person name="Huntemann M."/>
            <person name="Clum A."/>
            <person name="Wang J."/>
            <person name="Palaniappan K."/>
            <person name="Ritter S."/>
            <person name="Chen I.-M."/>
            <person name="Stamatis D."/>
            <person name="Reddy T."/>
            <person name="O'Malley R."/>
            <person name="Daum C."/>
            <person name="Shapiro N."/>
            <person name="Ivanova N."/>
            <person name="Kyrpides N."/>
            <person name="Woyke T."/>
        </authorList>
    </citation>
    <scope>NUCLEOTIDE SEQUENCE [LARGE SCALE GENOMIC DNA]</scope>
    <source>
        <strain evidence="3 4">AS2.23</strain>
    </source>
</reference>
<evidence type="ECO:0000256" key="1">
    <source>
        <dbReference type="SAM" id="MobiDB-lite"/>
    </source>
</evidence>
<evidence type="ECO:0000259" key="2">
    <source>
        <dbReference type="PROSITE" id="PS50887"/>
    </source>
</evidence>
<dbReference type="AlphaFoldDB" id="A0A7W4XXG2"/>
<dbReference type="InterPro" id="IPR029016">
    <property type="entry name" value="GAF-like_dom_sf"/>
</dbReference>
<dbReference type="PANTHER" id="PTHR46663">
    <property type="entry name" value="DIGUANYLATE CYCLASE DGCT-RELATED"/>
    <property type="match status" value="1"/>
</dbReference>
<evidence type="ECO:0000313" key="3">
    <source>
        <dbReference type="EMBL" id="MBB2902071.1"/>
    </source>
</evidence>
<dbReference type="Gene3D" id="3.30.450.40">
    <property type="match status" value="1"/>
</dbReference>
<dbReference type="Pfam" id="PF00990">
    <property type="entry name" value="GGDEF"/>
    <property type="match status" value="1"/>
</dbReference>
<dbReference type="CDD" id="cd01949">
    <property type="entry name" value="GGDEF"/>
    <property type="match status" value="1"/>
</dbReference>
<evidence type="ECO:0000313" key="4">
    <source>
        <dbReference type="Proteomes" id="UP000533269"/>
    </source>
</evidence>
<dbReference type="PROSITE" id="PS50887">
    <property type="entry name" value="GGDEF"/>
    <property type="match status" value="1"/>
</dbReference>
<sequence length="402" mass="42733">MSSGSGSSGEALARAVAELAAAANDRATPDELLRGLADVAGRHLAVDGVGVMVLDEDGGGTARFVHAHPPAVAGPERLQQVLQEGPCQDAMAFQVEVVVDDLEDPVQTAWEEYVPAVLDLGFRSVVALPLLARGRVWGALDLYRREAGTWQLPELTWTRLLAQVTASYLVMAADRDEARRAERELAHHSAHDALTGLPNRVLLFDRLDRALAAARRRQESVACLFIDLDRFKAVNDTYGHAAGDTVLVTVAHRLQAALRGEDTLARLAGDEFVLLCEDLPQSSPEELSHGLDGVVTRLRRALAEPVACAGTEIVVSASIGIALSGEGTTPDDLLADADGAMYRAKREGAAAVGVPRRRSGRRRERSPGPVPQAAQLELPYRPAGDAAGEGRTGPRDVTGPGT</sequence>
<gene>
    <name evidence="3" type="ORF">FHR75_002886</name>
</gene>
<dbReference type="RefSeq" id="WP_183391951.1">
    <property type="nucleotide sequence ID" value="NZ_JACHVY010000002.1"/>
</dbReference>
<dbReference type="Proteomes" id="UP000533269">
    <property type="component" value="Unassembled WGS sequence"/>
</dbReference>